<feature type="compositionally biased region" description="Low complexity" evidence="1">
    <location>
        <begin position="83"/>
        <end position="95"/>
    </location>
</feature>
<gene>
    <name evidence="2" type="ORF">BDK51DRAFT_39577</name>
</gene>
<proteinExistence type="predicted"/>
<feature type="compositionally biased region" description="Low complexity" evidence="1">
    <location>
        <begin position="487"/>
        <end position="514"/>
    </location>
</feature>
<feature type="region of interest" description="Disordered" evidence="1">
    <location>
        <begin position="1"/>
        <end position="26"/>
    </location>
</feature>
<accession>A0A4P9WAL3</accession>
<dbReference type="EMBL" id="KZ996606">
    <property type="protein sequence ID" value="RKO88605.1"/>
    <property type="molecule type" value="Genomic_DNA"/>
</dbReference>
<feature type="compositionally biased region" description="Polar residues" evidence="1">
    <location>
        <begin position="256"/>
        <end position="272"/>
    </location>
</feature>
<protein>
    <submittedName>
        <fullName evidence="2">Uncharacterized protein</fullName>
    </submittedName>
</protein>
<name>A0A4P9WAL3_9FUNG</name>
<feature type="compositionally biased region" description="Pro residues" evidence="1">
    <location>
        <begin position="96"/>
        <end position="107"/>
    </location>
</feature>
<feature type="region of interest" description="Disordered" evidence="1">
    <location>
        <begin position="288"/>
        <end position="319"/>
    </location>
</feature>
<evidence type="ECO:0000313" key="2">
    <source>
        <dbReference type="EMBL" id="RKO88605.1"/>
    </source>
</evidence>
<feature type="region of interest" description="Disordered" evidence="1">
    <location>
        <begin position="83"/>
        <end position="109"/>
    </location>
</feature>
<feature type="region of interest" description="Disordered" evidence="1">
    <location>
        <begin position="238"/>
        <end position="273"/>
    </location>
</feature>
<reference evidence="3" key="1">
    <citation type="journal article" date="2018" name="Nat. Microbiol.">
        <title>Leveraging single-cell genomics to expand the fungal tree of life.</title>
        <authorList>
            <person name="Ahrendt S.R."/>
            <person name="Quandt C.A."/>
            <person name="Ciobanu D."/>
            <person name="Clum A."/>
            <person name="Salamov A."/>
            <person name="Andreopoulos B."/>
            <person name="Cheng J.F."/>
            <person name="Woyke T."/>
            <person name="Pelin A."/>
            <person name="Henrissat B."/>
            <person name="Reynolds N.K."/>
            <person name="Benny G.L."/>
            <person name="Smith M.E."/>
            <person name="James T.Y."/>
            <person name="Grigoriev I.V."/>
        </authorList>
    </citation>
    <scope>NUCLEOTIDE SEQUENCE [LARGE SCALE GENOMIC DNA]</scope>
</reference>
<organism evidence="2 3">
    <name type="scientific">Blyttiomyces helicus</name>
    <dbReference type="NCBI Taxonomy" id="388810"/>
    <lineage>
        <taxon>Eukaryota</taxon>
        <taxon>Fungi</taxon>
        <taxon>Fungi incertae sedis</taxon>
        <taxon>Chytridiomycota</taxon>
        <taxon>Chytridiomycota incertae sedis</taxon>
        <taxon>Chytridiomycetes</taxon>
        <taxon>Chytridiomycetes incertae sedis</taxon>
        <taxon>Blyttiomyces</taxon>
    </lineage>
</organism>
<dbReference type="AlphaFoldDB" id="A0A4P9WAL3"/>
<feature type="compositionally biased region" description="Low complexity" evidence="1">
    <location>
        <begin position="521"/>
        <end position="534"/>
    </location>
</feature>
<evidence type="ECO:0000313" key="3">
    <source>
        <dbReference type="Proteomes" id="UP000269721"/>
    </source>
</evidence>
<sequence length="594" mass="58888">MPELPGTDISLTTSPVPPPAHNLHSAPRHDAVPAAAWEEAASAGNTPARAAAVDAEGRPVPHRDLFLRLGAIFGRNPLPADASAPALSTASLPTPSTTPTPPSPPVTLQPREAAVPAPFMAIEPPQAFTAPSRSYTASRMAVTHVLSVAAIPGGLKASGPDVADSPTSVTTIVKANIGRNGDVGDVDNPKSSVALPSPGSGSGTVAAAVLDGVAQILGGSKDLAPVAIGSKTPVCAHDGANLARDDPQTVPADTAASGSQQRGEALPGSSSPIPAVADISVLSLRSSEAPADCPVDPQQSTAAPVDNRVETEVETSDGLAMPQRISAAPVDRLADPQQTRIAPADEIANPQRVLPTQIATPRANPQQNSEAVGDGTVILTIPQQTRAGVADDLALLATPPQASSAFTVGAASLGAVATGAVGLAGPQQTPGETFGAAGSNAASQSLSASVSAGGVISSSSGTATTAAVPGSVICAGSAPTTNNNQMTAGATPASSTTPARPAPTAAATAAAGTPDAGRFGALSSSTPTAAARSPFDAGPRAPVSTVARPSPASTTPVSAIQLTDEEYQQMGGSSWQRYKTHMAVRHRRSSKPTA</sequence>
<feature type="region of interest" description="Disordered" evidence="1">
    <location>
        <begin position="180"/>
        <end position="201"/>
    </location>
</feature>
<evidence type="ECO:0000256" key="1">
    <source>
        <dbReference type="SAM" id="MobiDB-lite"/>
    </source>
</evidence>
<keyword evidence="3" id="KW-1185">Reference proteome</keyword>
<dbReference type="Proteomes" id="UP000269721">
    <property type="component" value="Unassembled WGS sequence"/>
</dbReference>
<feature type="region of interest" description="Disordered" evidence="1">
    <location>
        <begin position="479"/>
        <end position="558"/>
    </location>
</feature>